<sequence>MNSPKLVPRVALDAFPGHVTALISFVILVFDHCLTFSSEINYIWKKRKTSFSSLFLLNRYFSVLAILVYISLFLIPQECRVSAIISDREIKKGDATYPPADNTTPLIFASFVVTVLTAEAMVTLRIYAVYQNSKYVLLALSLIWIIHFVLLIWAYTGPHTLPIDGFTGLMSSVKVEGPGLVFSLTKGIIFVAPALVFDTVAGGLLTLGVYRQAGLDLDQMPLMKLVIRDGLLYFVVVFLSNIFWIIIHVYGSIIKPIPHLDFTSMEM</sequence>
<dbReference type="OrthoDB" id="2802637at2759"/>
<comment type="caution">
    <text evidence="3">The sequence shown here is derived from an EMBL/GenBank/DDBJ whole genome shotgun (WGS) entry which is preliminary data.</text>
</comment>
<feature type="transmembrane region" description="Helical" evidence="1">
    <location>
        <begin position="188"/>
        <end position="210"/>
    </location>
</feature>
<keyword evidence="1" id="KW-1133">Transmembrane helix</keyword>
<dbReference type="Pfam" id="PF20151">
    <property type="entry name" value="DUF6533"/>
    <property type="match status" value="1"/>
</dbReference>
<keyword evidence="1" id="KW-0812">Transmembrane</keyword>
<feature type="transmembrane region" description="Helical" evidence="1">
    <location>
        <begin position="231"/>
        <end position="253"/>
    </location>
</feature>
<feature type="transmembrane region" description="Helical" evidence="1">
    <location>
        <begin position="20"/>
        <end position="44"/>
    </location>
</feature>
<feature type="transmembrane region" description="Helical" evidence="1">
    <location>
        <begin position="106"/>
        <end position="128"/>
    </location>
</feature>
<name>A0A9P5YFY1_9AGAR</name>
<evidence type="ECO:0000259" key="2">
    <source>
        <dbReference type="Pfam" id="PF20151"/>
    </source>
</evidence>
<organism evidence="3 4">
    <name type="scientific">Collybia nuda</name>
    <dbReference type="NCBI Taxonomy" id="64659"/>
    <lineage>
        <taxon>Eukaryota</taxon>
        <taxon>Fungi</taxon>
        <taxon>Dikarya</taxon>
        <taxon>Basidiomycota</taxon>
        <taxon>Agaricomycotina</taxon>
        <taxon>Agaricomycetes</taxon>
        <taxon>Agaricomycetidae</taxon>
        <taxon>Agaricales</taxon>
        <taxon>Tricholomatineae</taxon>
        <taxon>Clitocybaceae</taxon>
        <taxon>Collybia</taxon>
    </lineage>
</organism>
<gene>
    <name evidence="3" type="ORF">BDZ94DRAFT_1247909</name>
</gene>
<protein>
    <recommendedName>
        <fullName evidence="2">DUF6533 domain-containing protein</fullName>
    </recommendedName>
</protein>
<dbReference type="Proteomes" id="UP000807353">
    <property type="component" value="Unassembled WGS sequence"/>
</dbReference>
<feature type="domain" description="DUF6533" evidence="2">
    <location>
        <begin position="21"/>
        <end position="63"/>
    </location>
</feature>
<evidence type="ECO:0000313" key="3">
    <source>
        <dbReference type="EMBL" id="KAF9467861.1"/>
    </source>
</evidence>
<reference evidence="3" key="1">
    <citation type="submission" date="2020-11" db="EMBL/GenBank/DDBJ databases">
        <authorList>
            <consortium name="DOE Joint Genome Institute"/>
            <person name="Ahrendt S."/>
            <person name="Riley R."/>
            <person name="Andreopoulos W."/>
            <person name="Labutti K."/>
            <person name="Pangilinan J."/>
            <person name="Ruiz-Duenas F.J."/>
            <person name="Barrasa J.M."/>
            <person name="Sanchez-Garcia M."/>
            <person name="Camarero S."/>
            <person name="Miyauchi S."/>
            <person name="Serrano A."/>
            <person name="Linde D."/>
            <person name="Babiker R."/>
            <person name="Drula E."/>
            <person name="Ayuso-Fernandez I."/>
            <person name="Pacheco R."/>
            <person name="Padilla G."/>
            <person name="Ferreira P."/>
            <person name="Barriuso J."/>
            <person name="Kellner H."/>
            <person name="Castanera R."/>
            <person name="Alfaro M."/>
            <person name="Ramirez L."/>
            <person name="Pisabarro A.G."/>
            <person name="Kuo A."/>
            <person name="Tritt A."/>
            <person name="Lipzen A."/>
            <person name="He G."/>
            <person name="Yan M."/>
            <person name="Ng V."/>
            <person name="Cullen D."/>
            <person name="Martin F."/>
            <person name="Rosso M.-N."/>
            <person name="Henrissat B."/>
            <person name="Hibbett D."/>
            <person name="Martinez A.T."/>
            <person name="Grigoriev I.V."/>
        </authorList>
    </citation>
    <scope>NUCLEOTIDE SEQUENCE</scope>
    <source>
        <strain evidence="3">CBS 247.69</strain>
    </source>
</reference>
<dbReference type="AlphaFoldDB" id="A0A9P5YFY1"/>
<keyword evidence="1" id="KW-0472">Membrane</keyword>
<accession>A0A9P5YFY1</accession>
<dbReference type="EMBL" id="MU150235">
    <property type="protein sequence ID" value="KAF9467861.1"/>
    <property type="molecule type" value="Genomic_DNA"/>
</dbReference>
<evidence type="ECO:0000256" key="1">
    <source>
        <dbReference type="SAM" id="Phobius"/>
    </source>
</evidence>
<feature type="transmembrane region" description="Helical" evidence="1">
    <location>
        <begin position="135"/>
        <end position="155"/>
    </location>
</feature>
<feature type="transmembrane region" description="Helical" evidence="1">
    <location>
        <begin position="56"/>
        <end position="75"/>
    </location>
</feature>
<evidence type="ECO:0000313" key="4">
    <source>
        <dbReference type="Proteomes" id="UP000807353"/>
    </source>
</evidence>
<keyword evidence="4" id="KW-1185">Reference proteome</keyword>
<dbReference type="InterPro" id="IPR045340">
    <property type="entry name" value="DUF6533"/>
</dbReference>
<proteinExistence type="predicted"/>